<dbReference type="InterPro" id="IPR021109">
    <property type="entry name" value="Peptidase_aspartic_dom_sf"/>
</dbReference>
<dbReference type="OrthoDB" id="5535068at2759"/>
<evidence type="ECO:0000313" key="2">
    <source>
        <dbReference type="EMBL" id="KAF9763129.1"/>
    </source>
</evidence>
<comment type="caution">
    <text evidence="2">The sequence shown here is derived from an EMBL/GenBank/DDBJ whole genome shotgun (WGS) entry which is preliminary data.</text>
</comment>
<accession>A0A9P6GYV0</accession>
<dbReference type="EMBL" id="SBJO01000097">
    <property type="protein sequence ID" value="KAF9763129.1"/>
    <property type="molecule type" value="Genomic_DNA"/>
</dbReference>
<keyword evidence="3" id="KW-1185">Reference proteome</keyword>
<dbReference type="CDD" id="cd00303">
    <property type="entry name" value="retropepsin_like"/>
    <property type="match status" value="1"/>
</dbReference>
<proteinExistence type="predicted"/>
<dbReference type="Proteomes" id="UP000740883">
    <property type="component" value="Unassembled WGS sequence"/>
</dbReference>
<feature type="compositionally biased region" description="Polar residues" evidence="1">
    <location>
        <begin position="17"/>
        <end position="43"/>
    </location>
</feature>
<sequence length="548" mass="63009">MEYNSNKAFISKHDKMSSSSGYTPKTNTHTGEQPHRTSPTTRTAGPLHLLNPIEAKQIEKTFKNLTFTTKIEGVNLAEPPQITVYLFTDENIQDPLDWSREIKHLAGTNSWSEESAKNVLSILISDEYKQRIGDKRTFDTKLDALCRVVYSPERFETLRNVLTSSTRRSFSNFESYFHFLDRVKVRADLCLNYKTNGDKIPERDIIDIILKQLSNKEREMLMNVQAMSLPEIKKALIKFEQVQHFYKINNNIHEKSQIEPRFSKQSYPSKFCSFHKSHKHNTDECVAYTNWKKRNETSKSKYNKNQDVLAIEADKNVGSINETDRSLKLLFTASLNKVPVKLVVDTGPDLNFISRETSKKIPNAKSTILDNTYITLANGSRTKISEKVSVNLSVQNEVNIESEEEFYIIDDLPHEGLVVQAFLQKHECIISYKGGYPSILNQGESSTLDIDESILNKIYSPYKLHEKVKTIVSSYKIKNPKLGLIKGHKMHLHLSNQTPVRFKPYPVSLTYSPLLKEEIRKLIDLKVIQKVKVHTQPLHSQNQRKMGT</sequence>
<evidence type="ECO:0000313" key="3">
    <source>
        <dbReference type="Proteomes" id="UP000740883"/>
    </source>
</evidence>
<gene>
    <name evidence="2" type="ORF">NGRA_1487</name>
</gene>
<evidence type="ECO:0000256" key="1">
    <source>
        <dbReference type="SAM" id="MobiDB-lite"/>
    </source>
</evidence>
<dbReference type="AlphaFoldDB" id="A0A9P6GYV0"/>
<feature type="region of interest" description="Disordered" evidence="1">
    <location>
        <begin position="1"/>
        <end position="46"/>
    </location>
</feature>
<dbReference type="Gene3D" id="2.40.70.10">
    <property type="entry name" value="Acid Proteases"/>
    <property type="match status" value="1"/>
</dbReference>
<organism evidence="2 3">
    <name type="scientific">Nosema granulosis</name>
    <dbReference type="NCBI Taxonomy" id="83296"/>
    <lineage>
        <taxon>Eukaryota</taxon>
        <taxon>Fungi</taxon>
        <taxon>Fungi incertae sedis</taxon>
        <taxon>Microsporidia</taxon>
        <taxon>Nosematidae</taxon>
        <taxon>Nosema</taxon>
    </lineage>
</organism>
<reference evidence="2 3" key="1">
    <citation type="journal article" date="2020" name="Genome Biol. Evol.">
        <title>Comparative genomics of strictly vertically transmitted, feminizing microsporidia endosymbionts of amphipod crustaceans.</title>
        <authorList>
            <person name="Cormier A."/>
            <person name="Chebbi M.A."/>
            <person name="Giraud I."/>
            <person name="Wattier R."/>
            <person name="Teixeira M."/>
            <person name="Gilbert C."/>
            <person name="Rigaud T."/>
            <person name="Cordaux R."/>
        </authorList>
    </citation>
    <scope>NUCLEOTIDE SEQUENCE [LARGE SCALE GENOMIC DNA]</scope>
    <source>
        <strain evidence="2 3">Ou3-Ou53</strain>
    </source>
</reference>
<name>A0A9P6GYV0_9MICR</name>
<protein>
    <submittedName>
        <fullName evidence="2">Uncharacterized protein</fullName>
    </submittedName>
</protein>